<feature type="region of interest" description="Disordered" evidence="1">
    <location>
        <begin position="15"/>
        <end position="51"/>
    </location>
</feature>
<sequence length="98" mass="10549">MLFCRGEGSLAYGIDGESGPANHSSHATSIHRRRGWRPGPQELRRGGRQHNREAGLFSAVESTQGATATAYRRALRVRRRLLPGGPTWIGNGLAGTVG</sequence>
<accession>A0ABP6L345</accession>
<reference evidence="3" key="1">
    <citation type="journal article" date="2019" name="Int. J. Syst. Evol. Microbiol.">
        <title>The Global Catalogue of Microorganisms (GCM) 10K type strain sequencing project: providing services to taxonomists for standard genome sequencing and annotation.</title>
        <authorList>
            <consortium name="The Broad Institute Genomics Platform"/>
            <consortium name="The Broad Institute Genome Sequencing Center for Infectious Disease"/>
            <person name="Wu L."/>
            <person name="Ma J."/>
        </authorList>
    </citation>
    <scope>NUCLEOTIDE SEQUENCE [LARGE SCALE GENOMIC DNA]</scope>
    <source>
        <strain evidence="3">JCM 3106</strain>
    </source>
</reference>
<evidence type="ECO:0000256" key="1">
    <source>
        <dbReference type="SAM" id="MobiDB-lite"/>
    </source>
</evidence>
<proteinExistence type="predicted"/>
<comment type="caution">
    <text evidence="2">The sequence shown here is derived from an EMBL/GenBank/DDBJ whole genome shotgun (WGS) entry which is preliminary data.</text>
</comment>
<evidence type="ECO:0000313" key="3">
    <source>
        <dbReference type="Proteomes" id="UP001499930"/>
    </source>
</evidence>
<dbReference type="Proteomes" id="UP001499930">
    <property type="component" value="Unassembled WGS sequence"/>
</dbReference>
<name>A0ABP6L345_9ACTN</name>
<protein>
    <submittedName>
        <fullName evidence="2">Uncharacterized protein</fullName>
    </submittedName>
</protein>
<organism evidence="2 3">
    <name type="scientific">Streptosporangium longisporum</name>
    <dbReference type="NCBI Taxonomy" id="46187"/>
    <lineage>
        <taxon>Bacteria</taxon>
        <taxon>Bacillati</taxon>
        <taxon>Actinomycetota</taxon>
        <taxon>Actinomycetes</taxon>
        <taxon>Streptosporangiales</taxon>
        <taxon>Streptosporangiaceae</taxon>
        <taxon>Streptosporangium</taxon>
    </lineage>
</organism>
<keyword evidence="3" id="KW-1185">Reference proteome</keyword>
<dbReference type="EMBL" id="BAAAWD010000018">
    <property type="protein sequence ID" value="GAA3029089.1"/>
    <property type="molecule type" value="Genomic_DNA"/>
</dbReference>
<evidence type="ECO:0000313" key="2">
    <source>
        <dbReference type="EMBL" id="GAA3029089.1"/>
    </source>
</evidence>
<gene>
    <name evidence="2" type="ORF">GCM10017559_64490</name>
</gene>
<feature type="compositionally biased region" description="Basic and acidic residues" evidence="1">
    <location>
        <begin position="42"/>
        <end position="51"/>
    </location>
</feature>